<dbReference type="AlphaFoldDB" id="A0A7C9P5B1"/>
<evidence type="ECO:0000313" key="2">
    <source>
        <dbReference type="EMBL" id="NDP48049.1"/>
    </source>
</evidence>
<gene>
    <name evidence="2" type="ORF">GZ085_06565</name>
</gene>
<dbReference type="InterPro" id="IPR017945">
    <property type="entry name" value="DHBP_synth_RibB-like_a/b_dom"/>
</dbReference>
<sequence>MAQFFNINADNPQLRLIQQAVDIIKRGGVIVYPTDSCYALGCKVGDKEAATKLLAVRGLDSEHDLTLICRDLSELGRYAQVDNNQFRLLKAHTPGPYTFILRGTREVPKRLLHKKNDTIGLRVPGHSIVQALLEELGEPILSSTLLLEGEDVPLTEPWEIRERLEHLVELVIDGGACGLTPTTVIDLTTDIPLIQRYGKGDVSAFEV</sequence>
<dbReference type="PROSITE" id="PS51163">
    <property type="entry name" value="YRDC"/>
    <property type="match status" value="1"/>
</dbReference>
<dbReference type="InterPro" id="IPR006070">
    <property type="entry name" value="Sua5-like_dom"/>
</dbReference>
<dbReference type="SUPFAM" id="SSF55821">
    <property type="entry name" value="YrdC/RibB"/>
    <property type="match status" value="1"/>
</dbReference>
<evidence type="ECO:0000259" key="1">
    <source>
        <dbReference type="PROSITE" id="PS51163"/>
    </source>
</evidence>
<dbReference type="InterPro" id="IPR052532">
    <property type="entry name" value="SUA5_domain"/>
</dbReference>
<dbReference type="Pfam" id="PF01300">
    <property type="entry name" value="Sua5_yciO_yrdC"/>
    <property type="match status" value="1"/>
</dbReference>
<dbReference type="PANTHER" id="PTHR42828">
    <property type="entry name" value="DHBP SYNTHASE RIBB-LIKE ALPHA/BETA DOMAIN-CONTAINING PROTEIN"/>
    <property type="match status" value="1"/>
</dbReference>
<proteinExistence type="predicted"/>
<dbReference type="Proteomes" id="UP000483432">
    <property type="component" value="Unassembled WGS sequence"/>
</dbReference>
<dbReference type="Gene3D" id="3.90.870.10">
    <property type="entry name" value="DHBP synthase"/>
    <property type="match status" value="1"/>
</dbReference>
<feature type="domain" description="YrdC-like" evidence="1">
    <location>
        <begin position="14"/>
        <end position="200"/>
    </location>
</feature>
<accession>A0A7C9P5B1</accession>
<protein>
    <submittedName>
        <fullName evidence="2">Threonylcarbamoyl-AMP synthase</fullName>
    </submittedName>
</protein>
<dbReference type="EMBL" id="JAAFGW010000076">
    <property type="protein sequence ID" value="NDP48049.1"/>
    <property type="molecule type" value="Genomic_DNA"/>
</dbReference>
<dbReference type="PANTHER" id="PTHR42828:SF3">
    <property type="entry name" value="THREONYLCARBAMOYL-AMP SYNTHASE"/>
    <property type="match status" value="1"/>
</dbReference>
<evidence type="ECO:0000313" key="3">
    <source>
        <dbReference type="Proteomes" id="UP000483432"/>
    </source>
</evidence>
<comment type="caution">
    <text evidence="2">The sequence shown here is derived from an EMBL/GenBank/DDBJ whole genome shotgun (WGS) entry which is preliminary data.</text>
</comment>
<dbReference type="NCBIfam" id="TIGR00057">
    <property type="entry name" value="L-threonylcarbamoyladenylate synthase"/>
    <property type="match status" value="1"/>
</dbReference>
<reference evidence="2 3" key="1">
    <citation type="submission" date="2019-09" db="EMBL/GenBank/DDBJ databases">
        <title>H2 Metabolism Revealed by Metagenomic Analysis in Subglacial Sediment of East Antarctica.</title>
        <authorList>
            <person name="Yang Z."/>
            <person name="Zhang Y."/>
            <person name="Lv Y."/>
            <person name="Yan W."/>
            <person name="Xiao X."/>
            <person name="Sun B."/>
            <person name="Ma H."/>
        </authorList>
    </citation>
    <scope>NUCLEOTIDE SEQUENCE [LARGE SCALE GENOMIC DNA]</scope>
    <source>
        <strain evidence="2">Bin2_2</strain>
    </source>
</reference>
<organism evidence="2 3">
    <name type="scientific">Sulfuriferula multivorans</name>
    <dbReference type="NCBI Taxonomy" id="1559896"/>
    <lineage>
        <taxon>Bacteria</taxon>
        <taxon>Pseudomonadati</taxon>
        <taxon>Pseudomonadota</taxon>
        <taxon>Betaproteobacteria</taxon>
        <taxon>Nitrosomonadales</taxon>
        <taxon>Sulfuricellaceae</taxon>
        <taxon>Sulfuriferula</taxon>
    </lineage>
</organism>
<dbReference type="GO" id="GO:0003725">
    <property type="term" value="F:double-stranded RNA binding"/>
    <property type="evidence" value="ECO:0007669"/>
    <property type="project" value="InterPro"/>
</dbReference>
<name>A0A7C9P5B1_9PROT</name>